<dbReference type="InterPro" id="IPR005828">
    <property type="entry name" value="MFS_sugar_transport-like"/>
</dbReference>
<dbReference type="GO" id="GO:0016020">
    <property type="term" value="C:membrane"/>
    <property type="evidence" value="ECO:0007669"/>
    <property type="project" value="UniProtKB-SubCell"/>
</dbReference>
<dbReference type="InterPro" id="IPR036259">
    <property type="entry name" value="MFS_trans_sf"/>
</dbReference>
<feature type="transmembrane region" description="Helical" evidence="6">
    <location>
        <begin position="96"/>
        <end position="121"/>
    </location>
</feature>
<evidence type="ECO:0000256" key="3">
    <source>
        <dbReference type="ARBA" id="ARBA00022989"/>
    </source>
</evidence>
<feature type="transmembrane region" description="Helical" evidence="6">
    <location>
        <begin position="141"/>
        <end position="160"/>
    </location>
</feature>
<accession>A0AAN7B843</accession>
<evidence type="ECO:0000313" key="7">
    <source>
        <dbReference type="EMBL" id="KAK4214358.1"/>
    </source>
</evidence>
<gene>
    <name evidence="7" type="ORF">QBC37DRAFT_399723</name>
</gene>
<organism evidence="7 8">
    <name type="scientific">Rhypophila decipiens</name>
    <dbReference type="NCBI Taxonomy" id="261697"/>
    <lineage>
        <taxon>Eukaryota</taxon>
        <taxon>Fungi</taxon>
        <taxon>Dikarya</taxon>
        <taxon>Ascomycota</taxon>
        <taxon>Pezizomycotina</taxon>
        <taxon>Sordariomycetes</taxon>
        <taxon>Sordariomycetidae</taxon>
        <taxon>Sordariales</taxon>
        <taxon>Naviculisporaceae</taxon>
        <taxon>Rhypophila</taxon>
    </lineage>
</organism>
<keyword evidence="4 6" id="KW-0472">Membrane</keyword>
<name>A0AAN7B843_9PEZI</name>
<evidence type="ECO:0000256" key="4">
    <source>
        <dbReference type="ARBA" id="ARBA00023136"/>
    </source>
</evidence>
<dbReference type="GO" id="GO:0005351">
    <property type="term" value="F:carbohydrate:proton symporter activity"/>
    <property type="evidence" value="ECO:0007669"/>
    <property type="project" value="TreeGrafter"/>
</dbReference>
<dbReference type="Pfam" id="PF00083">
    <property type="entry name" value="Sugar_tr"/>
    <property type="match status" value="1"/>
</dbReference>
<proteinExistence type="predicted"/>
<reference evidence="7" key="1">
    <citation type="journal article" date="2023" name="Mol. Phylogenet. Evol.">
        <title>Genome-scale phylogeny and comparative genomics of the fungal order Sordariales.</title>
        <authorList>
            <person name="Hensen N."/>
            <person name="Bonometti L."/>
            <person name="Westerberg I."/>
            <person name="Brannstrom I.O."/>
            <person name="Guillou S."/>
            <person name="Cros-Aarteil S."/>
            <person name="Calhoun S."/>
            <person name="Haridas S."/>
            <person name="Kuo A."/>
            <person name="Mondo S."/>
            <person name="Pangilinan J."/>
            <person name="Riley R."/>
            <person name="LaButti K."/>
            <person name="Andreopoulos B."/>
            <person name="Lipzen A."/>
            <person name="Chen C."/>
            <person name="Yan M."/>
            <person name="Daum C."/>
            <person name="Ng V."/>
            <person name="Clum A."/>
            <person name="Steindorff A."/>
            <person name="Ohm R.A."/>
            <person name="Martin F."/>
            <person name="Silar P."/>
            <person name="Natvig D.O."/>
            <person name="Lalanne C."/>
            <person name="Gautier V."/>
            <person name="Ament-Velasquez S.L."/>
            <person name="Kruys A."/>
            <person name="Hutchinson M.I."/>
            <person name="Powell A.J."/>
            <person name="Barry K."/>
            <person name="Miller A.N."/>
            <person name="Grigoriev I.V."/>
            <person name="Debuchy R."/>
            <person name="Gladieux P."/>
            <person name="Hiltunen Thoren M."/>
            <person name="Johannesson H."/>
        </authorList>
    </citation>
    <scope>NUCLEOTIDE SEQUENCE</scope>
    <source>
        <strain evidence="7">PSN293</strain>
    </source>
</reference>
<protein>
    <submittedName>
        <fullName evidence="7">Uncharacterized protein</fullName>
    </submittedName>
</protein>
<evidence type="ECO:0000313" key="8">
    <source>
        <dbReference type="Proteomes" id="UP001301769"/>
    </source>
</evidence>
<dbReference type="SUPFAM" id="SSF103473">
    <property type="entry name" value="MFS general substrate transporter"/>
    <property type="match status" value="1"/>
</dbReference>
<feature type="compositionally biased region" description="Polar residues" evidence="5">
    <location>
        <begin position="1"/>
        <end position="10"/>
    </location>
</feature>
<dbReference type="Gene3D" id="1.20.1250.20">
    <property type="entry name" value="MFS general substrate transporter like domains"/>
    <property type="match status" value="1"/>
</dbReference>
<sequence>MINTTRTQASEPRAFCVTERNRRSSLKGKSTAPGLASTLAAGPAPPGVARPAGRGATSTAPISLAGPAPGRIPAEQQSARPDPLPRQNQHLGEASLLWVSLQQWAFTWGILIQFFIQFGVAQVGGGPDDPNQPTSAFRIPWGVQMVPAFVLLVGLFFFLYSPRWLASKDRWDEALNLLHRFPTAIISTSFS</sequence>
<dbReference type="EMBL" id="MU858095">
    <property type="protein sequence ID" value="KAK4214358.1"/>
    <property type="molecule type" value="Genomic_DNA"/>
</dbReference>
<dbReference type="InterPro" id="IPR050360">
    <property type="entry name" value="MFS_Sugar_Transporters"/>
</dbReference>
<keyword evidence="8" id="KW-1185">Reference proteome</keyword>
<keyword evidence="2 6" id="KW-0812">Transmembrane</keyword>
<feature type="region of interest" description="Disordered" evidence="5">
    <location>
        <begin position="1"/>
        <end position="86"/>
    </location>
</feature>
<dbReference type="PANTHER" id="PTHR48022:SF35">
    <property type="entry name" value="MAJOR FACILITATOR SUPERFAMILY (MFS) PROFILE DOMAIN-CONTAINING PROTEIN"/>
    <property type="match status" value="1"/>
</dbReference>
<evidence type="ECO:0000256" key="1">
    <source>
        <dbReference type="ARBA" id="ARBA00004141"/>
    </source>
</evidence>
<reference evidence="7" key="2">
    <citation type="submission" date="2023-05" db="EMBL/GenBank/DDBJ databases">
        <authorList>
            <consortium name="Lawrence Berkeley National Laboratory"/>
            <person name="Steindorff A."/>
            <person name="Hensen N."/>
            <person name="Bonometti L."/>
            <person name="Westerberg I."/>
            <person name="Brannstrom I.O."/>
            <person name="Guillou S."/>
            <person name="Cros-Aarteil S."/>
            <person name="Calhoun S."/>
            <person name="Haridas S."/>
            <person name="Kuo A."/>
            <person name="Mondo S."/>
            <person name="Pangilinan J."/>
            <person name="Riley R."/>
            <person name="Labutti K."/>
            <person name="Andreopoulos B."/>
            <person name="Lipzen A."/>
            <person name="Chen C."/>
            <person name="Yanf M."/>
            <person name="Daum C."/>
            <person name="Ng V."/>
            <person name="Clum A."/>
            <person name="Ohm R."/>
            <person name="Martin F."/>
            <person name="Silar P."/>
            <person name="Natvig D."/>
            <person name="Lalanne C."/>
            <person name="Gautier V."/>
            <person name="Ament-Velasquez S.L."/>
            <person name="Kruys A."/>
            <person name="Hutchinson M.I."/>
            <person name="Powell A.J."/>
            <person name="Barry K."/>
            <person name="Miller A.N."/>
            <person name="Grigoriev I.V."/>
            <person name="Debuchy R."/>
            <person name="Gladieux P."/>
            <person name="Thoren M.H."/>
            <person name="Johannesson H."/>
        </authorList>
    </citation>
    <scope>NUCLEOTIDE SEQUENCE</scope>
    <source>
        <strain evidence="7">PSN293</strain>
    </source>
</reference>
<comment type="caution">
    <text evidence="7">The sequence shown here is derived from an EMBL/GenBank/DDBJ whole genome shotgun (WGS) entry which is preliminary data.</text>
</comment>
<keyword evidence="3 6" id="KW-1133">Transmembrane helix</keyword>
<dbReference type="AlphaFoldDB" id="A0AAN7B843"/>
<comment type="subcellular location">
    <subcellularLocation>
        <location evidence="1">Membrane</location>
        <topology evidence="1">Multi-pass membrane protein</topology>
    </subcellularLocation>
</comment>
<dbReference type="PANTHER" id="PTHR48022">
    <property type="entry name" value="PLASTIDIC GLUCOSE TRANSPORTER 4"/>
    <property type="match status" value="1"/>
</dbReference>
<dbReference type="Proteomes" id="UP001301769">
    <property type="component" value="Unassembled WGS sequence"/>
</dbReference>
<evidence type="ECO:0000256" key="2">
    <source>
        <dbReference type="ARBA" id="ARBA00022692"/>
    </source>
</evidence>
<evidence type="ECO:0000256" key="6">
    <source>
        <dbReference type="SAM" id="Phobius"/>
    </source>
</evidence>
<evidence type="ECO:0000256" key="5">
    <source>
        <dbReference type="SAM" id="MobiDB-lite"/>
    </source>
</evidence>